<dbReference type="GO" id="GO:0006606">
    <property type="term" value="P:protein import into nucleus"/>
    <property type="evidence" value="ECO:0000318"/>
    <property type="project" value="GO_Central"/>
</dbReference>
<keyword evidence="6" id="KW-0811">Translocation</keyword>
<evidence type="ECO:0000313" key="14">
    <source>
        <dbReference type="Proteomes" id="UP000222542"/>
    </source>
</evidence>
<dbReference type="GO" id="GO:0008139">
    <property type="term" value="F:nuclear localization sequence binding"/>
    <property type="evidence" value="ECO:0000318"/>
    <property type="project" value="GO_Central"/>
</dbReference>
<sequence length="875" mass="94425">MSLFSAPSSSPFSSVILFGSTSGVQQTSNSGVPQLFGTMTSSAPQPARPFGSLTPFGGPLSFNAANNANVSDSSVFGTLKAPAFVFSSNSHFGTQSSDSYSFGQPAVSMSGSKGKESTTPFLKSSGFGMSAFCINQKGSRIASYIATPEIGADTGPSRAKIQSIYGMLTYKDKSQEELRFEDYQLGDKGKESTIPLFQSSGFGKPAFGINQKGSRAASYIATPEKDSARPGGEKILSICAMQTYKDKSQEELRFEDYQLGDKGQKWGFSVGISSTQGFGVIDNTGPLTSPVFNQSPVDQPFYSHFSFSNKNSTATASTPFLKPQQSISHIFPPKTSLLNTCDTESRVASSSSDVSFSPWIHLPFPPLNPASSSSTSSTSSALRNPWALSTSSTTSLTAAPSTTSTFSPLTNPWPFPPLNPTSSSSTFSTSSALRNPWALSTSSTTSLTQSPPRAGLVAPSTTSTFSPLTNPWPFPPLNPASSSSTTSLTQSPLCADLVTPSTTSTFSPLPNPWPFAPLKPSGHDSDQKSSFSPIPVLATGSAPQSSLCLNCLKQLQPTPPGLCNVSSSLSIGLENSRTSSPIMPPAETQPSVQITVEHPNLTTSIQYGISSLPVSNNPAPVRRKSSLIIRHSSLGRRRLPPQKYNPASDKPKVPFFMDKENASGLLRTEVIISPRENLRDWVRPTAKEFPLEDDSRTHGGKVDDKPKLDPKEMHYDKCGDDKDLDAIMPKLQRADYYTVPPIEDLISKEKEEADFCCHVKDFVVGRHGYGSIKFLGETDVRKLDLDSAVHFNSREVIIYMDESKKPPAGQGLNKPAEITLLNVRCINKSTGREYKDGPVVNKYRDILIKKAAEQDAEFVSYDPVQGQWKFRVSHF</sequence>
<feature type="compositionally biased region" description="Low complexity" evidence="11">
    <location>
        <begin position="479"/>
        <end position="488"/>
    </location>
</feature>
<dbReference type="GO" id="GO:0044614">
    <property type="term" value="C:nuclear pore cytoplasmic filaments"/>
    <property type="evidence" value="ECO:0000318"/>
    <property type="project" value="GO_Central"/>
</dbReference>
<feature type="region of interest" description="Disordered" evidence="11">
    <location>
        <begin position="442"/>
        <end position="488"/>
    </location>
</feature>
<dbReference type="Proteomes" id="UP000222542">
    <property type="component" value="Unassembled WGS sequence"/>
</dbReference>
<feature type="region of interest" description="Disordered" evidence="11">
    <location>
        <begin position="690"/>
        <end position="715"/>
    </location>
</feature>
<comment type="caution">
    <text evidence="13">The sequence shown here is derived from an EMBL/GenBank/DDBJ whole genome shotgun (WGS) entry which is preliminary data.</text>
</comment>
<feature type="domain" description="Peptidase S59" evidence="12">
    <location>
        <begin position="733"/>
        <end position="875"/>
    </location>
</feature>
<organism evidence="13 14">
    <name type="scientific">Capsicum annuum</name>
    <name type="common">Capsicum pepper</name>
    <dbReference type="NCBI Taxonomy" id="4072"/>
    <lineage>
        <taxon>Eukaryota</taxon>
        <taxon>Viridiplantae</taxon>
        <taxon>Streptophyta</taxon>
        <taxon>Embryophyta</taxon>
        <taxon>Tracheophyta</taxon>
        <taxon>Spermatophyta</taxon>
        <taxon>Magnoliopsida</taxon>
        <taxon>eudicotyledons</taxon>
        <taxon>Gunneridae</taxon>
        <taxon>Pentapetalae</taxon>
        <taxon>asterids</taxon>
        <taxon>lamiids</taxon>
        <taxon>Solanales</taxon>
        <taxon>Solanaceae</taxon>
        <taxon>Solanoideae</taxon>
        <taxon>Capsiceae</taxon>
        <taxon>Capsicum</taxon>
    </lineage>
</organism>
<accession>A0A2G3A831</accession>
<keyword evidence="8" id="KW-0539">Nucleus</keyword>
<keyword evidence="14" id="KW-1185">Reference proteome</keyword>
<dbReference type="GO" id="GO:0051028">
    <property type="term" value="P:mRNA transport"/>
    <property type="evidence" value="ECO:0007669"/>
    <property type="project" value="UniProtKB-KW"/>
</dbReference>
<dbReference type="Gramene" id="PHT90377">
    <property type="protein sequence ID" value="PHT90377"/>
    <property type="gene ID" value="T459_05490"/>
</dbReference>
<dbReference type="Gene3D" id="1.10.10.2360">
    <property type="match status" value="2"/>
</dbReference>
<dbReference type="PANTHER" id="PTHR23198">
    <property type="entry name" value="NUCLEOPORIN"/>
    <property type="match status" value="1"/>
</dbReference>
<dbReference type="GO" id="GO:0017056">
    <property type="term" value="F:structural constituent of nuclear pore"/>
    <property type="evidence" value="ECO:0000318"/>
    <property type="project" value="GO_Central"/>
</dbReference>
<proteinExistence type="inferred from homology"/>
<dbReference type="AlphaFoldDB" id="A0A2G3A831"/>
<name>A0A2G3A831_CAPAN</name>
<dbReference type="GO" id="GO:0048573">
    <property type="term" value="P:photoperiodism, flowering"/>
    <property type="evidence" value="ECO:0007669"/>
    <property type="project" value="UniProtKB-ARBA"/>
</dbReference>
<evidence type="ECO:0000256" key="11">
    <source>
        <dbReference type="SAM" id="MobiDB-lite"/>
    </source>
</evidence>
<dbReference type="SUPFAM" id="SSF82215">
    <property type="entry name" value="C-terminal autoproteolytic domain of nucleoporin nup98"/>
    <property type="match status" value="1"/>
</dbReference>
<gene>
    <name evidence="13" type="ORF">T459_05490</name>
</gene>
<dbReference type="GO" id="GO:0000973">
    <property type="term" value="P:post-transcriptional tethering of RNA polymerase II gene DNA at nuclear periphery"/>
    <property type="evidence" value="ECO:0000318"/>
    <property type="project" value="GO_Central"/>
</dbReference>
<evidence type="ECO:0000313" key="13">
    <source>
        <dbReference type="EMBL" id="PHT90377.1"/>
    </source>
</evidence>
<evidence type="ECO:0000256" key="5">
    <source>
        <dbReference type="ARBA" id="ARBA00022927"/>
    </source>
</evidence>
<dbReference type="PANTHER" id="PTHR23198:SF19">
    <property type="entry name" value="NUCLEAR PORE COMPLEX PROTEIN NUP98A-LIKE ISOFORM X1"/>
    <property type="match status" value="1"/>
</dbReference>
<dbReference type="Pfam" id="PF04096">
    <property type="entry name" value="Nucleoporin2"/>
    <property type="match status" value="1"/>
</dbReference>
<evidence type="ECO:0000256" key="6">
    <source>
        <dbReference type="ARBA" id="ARBA00023010"/>
    </source>
</evidence>
<dbReference type="Gene3D" id="3.30.1610.10">
    <property type="entry name" value="Peptidase S59, nucleoporin"/>
    <property type="match status" value="1"/>
</dbReference>
<dbReference type="FunFam" id="1.10.10.2360:FF:000001">
    <property type="entry name" value="Nuclear pore complex protein Nup98-Nup96"/>
    <property type="match status" value="1"/>
</dbReference>
<dbReference type="STRING" id="4072.A0A2G3A831"/>
<dbReference type="PROSITE" id="PS51434">
    <property type="entry name" value="NUP_C"/>
    <property type="match status" value="1"/>
</dbReference>
<evidence type="ECO:0000256" key="10">
    <source>
        <dbReference type="ARBA" id="ARBA00082956"/>
    </source>
</evidence>
<evidence type="ECO:0000259" key="12">
    <source>
        <dbReference type="PROSITE" id="PS51434"/>
    </source>
</evidence>
<comment type="subcellular location">
    <subcellularLocation>
        <location evidence="1">Nucleus</location>
        <location evidence="1">Nuclear pore complex</location>
    </subcellularLocation>
</comment>
<dbReference type="InterPro" id="IPR037665">
    <property type="entry name" value="Nucleoporin_S59-like"/>
</dbReference>
<protein>
    <recommendedName>
        <fullName evidence="10">Nucleoporin autopeptidase</fullName>
    </recommendedName>
</protein>
<keyword evidence="5" id="KW-0653">Protein transport</keyword>
<dbReference type="EMBL" id="AYRZ02000002">
    <property type="protein sequence ID" value="PHT90377.1"/>
    <property type="molecule type" value="Genomic_DNA"/>
</dbReference>
<keyword evidence="7" id="KW-0906">Nuclear pore complex</keyword>
<keyword evidence="3" id="KW-0813">Transport</keyword>
<evidence type="ECO:0000256" key="2">
    <source>
        <dbReference type="ARBA" id="ARBA00008926"/>
    </source>
</evidence>
<dbReference type="OMA" id="WPFPPLN"/>
<evidence type="ECO:0000256" key="4">
    <source>
        <dbReference type="ARBA" id="ARBA00022816"/>
    </source>
</evidence>
<dbReference type="InterPro" id="IPR036903">
    <property type="entry name" value="Nup98_auto-Pept-S59_dom_sf"/>
</dbReference>
<dbReference type="InterPro" id="IPR007230">
    <property type="entry name" value="Nup98_auto-Pept-S59_dom"/>
</dbReference>
<dbReference type="FunFam" id="3.30.1610.10:FF:000002">
    <property type="entry name" value="nuclear pore complex protein NUP98A"/>
    <property type="match status" value="1"/>
</dbReference>
<comment type="similarity">
    <text evidence="2">Belongs to the nucleoporin GLFG family.</text>
</comment>
<evidence type="ECO:0000256" key="8">
    <source>
        <dbReference type="ARBA" id="ARBA00023242"/>
    </source>
</evidence>
<dbReference type="GO" id="GO:0034398">
    <property type="term" value="P:telomere tethering at nuclear periphery"/>
    <property type="evidence" value="ECO:0000318"/>
    <property type="project" value="GO_Central"/>
</dbReference>
<dbReference type="GO" id="GO:0006405">
    <property type="term" value="P:RNA export from nucleus"/>
    <property type="evidence" value="ECO:0000318"/>
    <property type="project" value="GO_Central"/>
</dbReference>
<comment type="subunit">
    <text evidence="9">Part of the nuclear pore complex (NPC). The NPC has an eight-fold symmetrical structure comprising a central transport channel and two rings, the cytoplasmic and nuclear rings, to which eight filaments are attached. The cytoplasmic filaments have loose ends, while the nuclear filaments are joined in a distal ring, forming a nuclear basket. NPCs are highly dynamic in configuration and composition, and can be devided in 3 subcomplexes, the NUP62 subcomplex, the NUP107-160 subcomplex and the NUP93 subcomplex, containing approximately 30 different nucleoporin proteins.</text>
</comment>
<evidence type="ECO:0000256" key="1">
    <source>
        <dbReference type="ARBA" id="ARBA00004567"/>
    </source>
</evidence>
<evidence type="ECO:0000256" key="9">
    <source>
        <dbReference type="ARBA" id="ARBA00065263"/>
    </source>
</evidence>
<evidence type="ECO:0000256" key="7">
    <source>
        <dbReference type="ARBA" id="ARBA00023132"/>
    </source>
</evidence>
<keyword evidence="4" id="KW-0509">mRNA transport</keyword>
<dbReference type="GO" id="GO:0003723">
    <property type="term" value="F:RNA binding"/>
    <property type="evidence" value="ECO:0000318"/>
    <property type="project" value="GO_Central"/>
</dbReference>
<dbReference type="Pfam" id="PF21240">
    <property type="entry name" value="Nup98_GLEBS"/>
    <property type="match status" value="1"/>
</dbReference>
<reference evidence="13 14" key="2">
    <citation type="journal article" date="2017" name="Genome Biol.">
        <title>New reference genome sequences of hot pepper reveal the massive evolution of plant disease-resistance genes by retroduplication.</title>
        <authorList>
            <person name="Kim S."/>
            <person name="Park J."/>
            <person name="Yeom S.I."/>
            <person name="Kim Y.M."/>
            <person name="Seo E."/>
            <person name="Kim K.T."/>
            <person name="Kim M.S."/>
            <person name="Lee J.M."/>
            <person name="Cheong K."/>
            <person name="Shin H.S."/>
            <person name="Kim S.B."/>
            <person name="Han K."/>
            <person name="Lee J."/>
            <person name="Park M."/>
            <person name="Lee H.A."/>
            <person name="Lee H.Y."/>
            <person name="Lee Y."/>
            <person name="Oh S."/>
            <person name="Lee J.H."/>
            <person name="Choi E."/>
            <person name="Choi E."/>
            <person name="Lee S.E."/>
            <person name="Jeon J."/>
            <person name="Kim H."/>
            <person name="Choi G."/>
            <person name="Song H."/>
            <person name="Lee J."/>
            <person name="Lee S.C."/>
            <person name="Kwon J.K."/>
            <person name="Lee H.Y."/>
            <person name="Koo N."/>
            <person name="Hong Y."/>
            <person name="Kim R.W."/>
            <person name="Kang W.H."/>
            <person name="Huh J.H."/>
            <person name="Kang B.C."/>
            <person name="Yang T.J."/>
            <person name="Lee Y.H."/>
            <person name="Bennetzen J.L."/>
            <person name="Choi D."/>
        </authorList>
    </citation>
    <scope>NUCLEOTIDE SEQUENCE [LARGE SCALE GENOMIC DNA]</scope>
    <source>
        <strain evidence="14">cv. CM334</strain>
    </source>
</reference>
<reference evidence="13 14" key="1">
    <citation type="journal article" date="2014" name="Nat. Genet.">
        <title>Genome sequence of the hot pepper provides insights into the evolution of pungency in Capsicum species.</title>
        <authorList>
            <person name="Kim S."/>
            <person name="Park M."/>
            <person name="Yeom S.I."/>
            <person name="Kim Y.M."/>
            <person name="Lee J.M."/>
            <person name="Lee H.A."/>
            <person name="Seo E."/>
            <person name="Choi J."/>
            <person name="Cheong K."/>
            <person name="Kim K.T."/>
            <person name="Jung K."/>
            <person name="Lee G.W."/>
            <person name="Oh S.K."/>
            <person name="Bae C."/>
            <person name="Kim S.B."/>
            <person name="Lee H.Y."/>
            <person name="Kim S.Y."/>
            <person name="Kim M.S."/>
            <person name="Kang B.C."/>
            <person name="Jo Y.D."/>
            <person name="Yang H.B."/>
            <person name="Jeong H.J."/>
            <person name="Kang W.H."/>
            <person name="Kwon J.K."/>
            <person name="Shin C."/>
            <person name="Lim J.Y."/>
            <person name="Park J.H."/>
            <person name="Huh J.H."/>
            <person name="Kim J.S."/>
            <person name="Kim B.D."/>
            <person name="Cohen O."/>
            <person name="Paran I."/>
            <person name="Suh M.C."/>
            <person name="Lee S.B."/>
            <person name="Kim Y.K."/>
            <person name="Shin Y."/>
            <person name="Noh S.J."/>
            <person name="Park J."/>
            <person name="Seo Y.S."/>
            <person name="Kwon S.Y."/>
            <person name="Kim H.A."/>
            <person name="Park J.M."/>
            <person name="Kim H.J."/>
            <person name="Choi S.B."/>
            <person name="Bosland P.W."/>
            <person name="Reeves G."/>
            <person name="Jo S.H."/>
            <person name="Lee B.W."/>
            <person name="Cho H.T."/>
            <person name="Choi H.S."/>
            <person name="Lee M.S."/>
            <person name="Yu Y."/>
            <person name="Do Choi Y."/>
            <person name="Park B.S."/>
            <person name="van Deynze A."/>
            <person name="Ashrafi H."/>
            <person name="Hill T."/>
            <person name="Kim W.T."/>
            <person name="Pai H.S."/>
            <person name="Ahn H.K."/>
            <person name="Yeam I."/>
            <person name="Giovannoni J.J."/>
            <person name="Rose J.K."/>
            <person name="Sorensen I."/>
            <person name="Lee S.J."/>
            <person name="Kim R.W."/>
            <person name="Choi I.Y."/>
            <person name="Choi B.S."/>
            <person name="Lim J.S."/>
            <person name="Lee Y.H."/>
            <person name="Choi D."/>
        </authorList>
    </citation>
    <scope>NUCLEOTIDE SEQUENCE [LARGE SCALE GENOMIC DNA]</scope>
    <source>
        <strain evidence="14">cv. CM334</strain>
    </source>
</reference>
<evidence type="ECO:0000256" key="3">
    <source>
        <dbReference type="ARBA" id="ARBA00022448"/>
    </source>
</evidence>
<feature type="compositionally biased region" description="Polar residues" evidence="11">
    <location>
        <begin position="459"/>
        <end position="469"/>
    </location>
</feature>